<evidence type="ECO:0000313" key="1">
    <source>
        <dbReference type="EMBL" id="MPC91326.1"/>
    </source>
</evidence>
<protein>
    <submittedName>
        <fullName evidence="1">Uncharacterized protein</fullName>
    </submittedName>
</protein>
<dbReference type="Proteomes" id="UP000324222">
    <property type="component" value="Unassembled WGS sequence"/>
</dbReference>
<comment type="caution">
    <text evidence="1">The sequence shown here is derived from an EMBL/GenBank/DDBJ whole genome shotgun (WGS) entry which is preliminary data.</text>
</comment>
<proteinExistence type="predicted"/>
<sequence length="63" mass="7271">MICIHNHNWRNGVRRTYIPVPEEIISKSHSPRVSRHRSRRYHNDNGAAILCKGVQLPGSVEVQ</sequence>
<keyword evidence="2" id="KW-1185">Reference proteome</keyword>
<gene>
    <name evidence="1" type="ORF">E2C01_086353</name>
</gene>
<evidence type="ECO:0000313" key="2">
    <source>
        <dbReference type="Proteomes" id="UP000324222"/>
    </source>
</evidence>
<reference evidence="1 2" key="1">
    <citation type="submission" date="2019-05" db="EMBL/GenBank/DDBJ databases">
        <title>Another draft genome of Portunus trituberculatus and its Hox gene families provides insights of decapod evolution.</title>
        <authorList>
            <person name="Jeong J.-H."/>
            <person name="Song I."/>
            <person name="Kim S."/>
            <person name="Choi T."/>
            <person name="Kim D."/>
            <person name="Ryu S."/>
            <person name="Kim W."/>
        </authorList>
    </citation>
    <scope>NUCLEOTIDE SEQUENCE [LARGE SCALE GENOMIC DNA]</scope>
    <source>
        <tissue evidence="1">Muscle</tissue>
    </source>
</reference>
<accession>A0A5B7JBA2</accession>
<name>A0A5B7JBA2_PORTR</name>
<dbReference type="EMBL" id="VSRR010087367">
    <property type="protein sequence ID" value="MPC91326.1"/>
    <property type="molecule type" value="Genomic_DNA"/>
</dbReference>
<dbReference type="AlphaFoldDB" id="A0A5B7JBA2"/>
<organism evidence="1 2">
    <name type="scientific">Portunus trituberculatus</name>
    <name type="common">Swimming crab</name>
    <name type="synonym">Neptunus trituberculatus</name>
    <dbReference type="NCBI Taxonomy" id="210409"/>
    <lineage>
        <taxon>Eukaryota</taxon>
        <taxon>Metazoa</taxon>
        <taxon>Ecdysozoa</taxon>
        <taxon>Arthropoda</taxon>
        <taxon>Crustacea</taxon>
        <taxon>Multicrustacea</taxon>
        <taxon>Malacostraca</taxon>
        <taxon>Eumalacostraca</taxon>
        <taxon>Eucarida</taxon>
        <taxon>Decapoda</taxon>
        <taxon>Pleocyemata</taxon>
        <taxon>Brachyura</taxon>
        <taxon>Eubrachyura</taxon>
        <taxon>Portunoidea</taxon>
        <taxon>Portunidae</taxon>
        <taxon>Portuninae</taxon>
        <taxon>Portunus</taxon>
    </lineage>
</organism>